<evidence type="ECO:0000256" key="1">
    <source>
        <dbReference type="ARBA" id="ARBA00022801"/>
    </source>
</evidence>
<evidence type="ECO:0000313" key="3">
    <source>
        <dbReference type="EMBL" id="WZU68703.1"/>
    </source>
</evidence>
<dbReference type="Gene3D" id="3.40.50.1820">
    <property type="entry name" value="alpha/beta hydrolase"/>
    <property type="match status" value="1"/>
</dbReference>
<dbReference type="PANTHER" id="PTHR22946">
    <property type="entry name" value="DIENELACTONE HYDROLASE DOMAIN-CONTAINING PROTEIN-RELATED"/>
    <property type="match status" value="1"/>
</dbReference>
<dbReference type="InterPro" id="IPR029058">
    <property type="entry name" value="AB_hydrolase_fold"/>
</dbReference>
<dbReference type="Pfam" id="PF00326">
    <property type="entry name" value="Peptidase_S9"/>
    <property type="match status" value="1"/>
</dbReference>
<dbReference type="EC" id="3.1.-.-" evidence="3"/>
<name>A0AAN0MLN0_9RHOB</name>
<protein>
    <submittedName>
        <fullName evidence="3">Dienelactone hydrolase family protein</fullName>
        <ecNumber evidence="3">3.1.-.-</ecNumber>
    </submittedName>
</protein>
<accession>A0AAN0MLN0</accession>
<keyword evidence="1 3" id="KW-0378">Hydrolase</keyword>
<dbReference type="EMBL" id="CP151767">
    <property type="protein sequence ID" value="WZU68703.1"/>
    <property type="molecule type" value="Genomic_DNA"/>
</dbReference>
<dbReference type="RefSeq" id="WP_342077994.1">
    <property type="nucleotide sequence ID" value="NZ_CP151767.2"/>
</dbReference>
<dbReference type="SUPFAM" id="SSF53474">
    <property type="entry name" value="alpha/beta-Hydrolases"/>
    <property type="match status" value="1"/>
</dbReference>
<evidence type="ECO:0000259" key="2">
    <source>
        <dbReference type="Pfam" id="PF00326"/>
    </source>
</evidence>
<sequence>MAAVIAAACTLVYGYVLGGWFTPKLTLEDHRSLVVPSFEVTIPDTANLVPVAILVPGCLGPHTQHRNWAEWLTSEGWATVIVDSFTPRGMLGVEEIEPVCEGGRPWGFERAADVVAATTYIKEQPAIDPSKVALFGWSNGGWAVMDALSFGPTSRPANLTDTCLKTRRPFGQIAKVLRAGLPTQILDRA</sequence>
<dbReference type="GO" id="GO:0052689">
    <property type="term" value="F:carboxylic ester hydrolase activity"/>
    <property type="evidence" value="ECO:0007669"/>
    <property type="project" value="UniProtKB-ARBA"/>
</dbReference>
<dbReference type="KEGG" id="yrh:AABB31_07450"/>
<keyword evidence="4" id="KW-1185">Reference proteome</keyword>
<dbReference type="InterPro" id="IPR001375">
    <property type="entry name" value="Peptidase_S9_cat"/>
</dbReference>
<feature type="domain" description="Peptidase S9 prolyl oligopeptidase catalytic" evidence="2">
    <location>
        <begin position="104"/>
        <end position="149"/>
    </location>
</feature>
<evidence type="ECO:0000313" key="4">
    <source>
        <dbReference type="Proteomes" id="UP001470809"/>
    </source>
</evidence>
<dbReference type="AlphaFoldDB" id="A0AAN0MLN0"/>
<dbReference type="Proteomes" id="UP001470809">
    <property type="component" value="Chromosome"/>
</dbReference>
<dbReference type="GO" id="GO:0008236">
    <property type="term" value="F:serine-type peptidase activity"/>
    <property type="evidence" value="ECO:0007669"/>
    <property type="project" value="InterPro"/>
</dbReference>
<dbReference type="GO" id="GO:0006508">
    <property type="term" value="P:proteolysis"/>
    <property type="evidence" value="ECO:0007669"/>
    <property type="project" value="InterPro"/>
</dbReference>
<gene>
    <name evidence="3" type="ORF">AABB31_07450</name>
</gene>
<proteinExistence type="predicted"/>
<organism evidence="3 4">
    <name type="scientific">Yoonia rhodophyticola</name>
    <dbReference type="NCBI Taxonomy" id="3137370"/>
    <lineage>
        <taxon>Bacteria</taxon>
        <taxon>Pseudomonadati</taxon>
        <taxon>Pseudomonadota</taxon>
        <taxon>Alphaproteobacteria</taxon>
        <taxon>Rhodobacterales</taxon>
        <taxon>Paracoccaceae</taxon>
        <taxon>Yoonia</taxon>
    </lineage>
</organism>
<dbReference type="InterPro" id="IPR050261">
    <property type="entry name" value="FrsA_esterase"/>
</dbReference>
<reference evidence="3" key="1">
    <citation type="submission" date="2024-08" db="EMBL/GenBank/DDBJ databases">
        <title>Phylogenomic analyses of a clade within the roseobacter group suggest taxonomic reassignments of species of the genera Aestuariivita, Citreicella, Loktanella, Nautella, Pelagibaca, Ruegeria, Thalassobius, Thiobacimonas and Tropicibacter, and the proposal o.</title>
        <authorList>
            <person name="Jeon C.O."/>
        </authorList>
    </citation>
    <scope>NUCLEOTIDE SEQUENCE</scope>
    <source>
        <strain evidence="3">SS1-5</strain>
    </source>
</reference>
<dbReference type="PANTHER" id="PTHR22946:SF9">
    <property type="entry name" value="POLYKETIDE TRANSFERASE AF380"/>
    <property type="match status" value="1"/>
</dbReference>